<feature type="compositionally biased region" description="Polar residues" evidence="7">
    <location>
        <begin position="770"/>
        <end position="780"/>
    </location>
</feature>
<feature type="region of interest" description="Disordered" evidence="7">
    <location>
        <begin position="265"/>
        <end position="335"/>
    </location>
</feature>
<reference evidence="9" key="2">
    <citation type="submission" date="2025-05" db="UniProtKB">
        <authorList>
            <consortium name="EnsemblMetazoa"/>
        </authorList>
    </citation>
    <scope>IDENTIFICATION</scope>
    <source>
        <strain evidence="9">Foshan</strain>
    </source>
</reference>
<evidence type="ECO:0000256" key="4">
    <source>
        <dbReference type="ARBA" id="ARBA00023163"/>
    </source>
</evidence>
<dbReference type="RefSeq" id="XP_029724188.2">
    <property type="nucleotide sequence ID" value="XM_029868328.2"/>
</dbReference>
<feature type="region of interest" description="Disordered" evidence="7">
    <location>
        <begin position="729"/>
        <end position="833"/>
    </location>
</feature>
<evidence type="ECO:0000256" key="7">
    <source>
        <dbReference type="SAM" id="MobiDB-lite"/>
    </source>
</evidence>
<feature type="region of interest" description="Disordered" evidence="7">
    <location>
        <begin position="659"/>
        <end position="699"/>
    </location>
</feature>
<feature type="compositionally biased region" description="Polar residues" evidence="7">
    <location>
        <begin position="1064"/>
        <end position="1079"/>
    </location>
</feature>
<feature type="region of interest" description="Disordered" evidence="7">
    <location>
        <begin position="127"/>
        <end position="171"/>
    </location>
</feature>
<organism evidence="9 10">
    <name type="scientific">Aedes albopictus</name>
    <name type="common">Asian tiger mosquito</name>
    <name type="synonym">Stegomyia albopicta</name>
    <dbReference type="NCBI Taxonomy" id="7160"/>
    <lineage>
        <taxon>Eukaryota</taxon>
        <taxon>Metazoa</taxon>
        <taxon>Ecdysozoa</taxon>
        <taxon>Arthropoda</taxon>
        <taxon>Hexapoda</taxon>
        <taxon>Insecta</taxon>
        <taxon>Pterygota</taxon>
        <taxon>Neoptera</taxon>
        <taxon>Endopterygota</taxon>
        <taxon>Diptera</taxon>
        <taxon>Nematocera</taxon>
        <taxon>Culicoidea</taxon>
        <taxon>Culicidae</taxon>
        <taxon>Culicinae</taxon>
        <taxon>Aedini</taxon>
        <taxon>Aedes</taxon>
        <taxon>Stegomyia</taxon>
    </lineage>
</organism>
<feature type="domain" description="BHLH" evidence="8">
    <location>
        <begin position="561"/>
        <end position="613"/>
    </location>
</feature>
<proteinExistence type="predicted"/>
<reference evidence="10" key="1">
    <citation type="journal article" date="2015" name="Proc. Natl. Acad. Sci. U.S.A.">
        <title>Genome sequence of the Asian Tiger mosquito, Aedes albopictus, reveals insights into its biology, genetics, and evolution.</title>
        <authorList>
            <person name="Chen X.G."/>
            <person name="Jiang X."/>
            <person name="Gu J."/>
            <person name="Xu M."/>
            <person name="Wu Y."/>
            <person name="Deng Y."/>
            <person name="Zhang C."/>
            <person name="Bonizzoni M."/>
            <person name="Dermauw W."/>
            <person name="Vontas J."/>
            <person name="Armbruster P."/>
            <person name="Huang X."/>
            <person name="Yang Y."/>
            <person name="Zhang H."/>
            <person name="He W."/>
            <person name="Peng H."/>
            <person name="Liu Y."/>
            <person name="Wu K."/>
            <person name="Chen J."/>
            <person name="Lirakis M."/>
            <person name="Topalis P."/>
            <person name="Van Leeuwen T."/>
            <person name="Hall A.B."/>
            <person name="Jiang X."/>
            <person name="Thorpe C."/>
            <person name="Mueller R.L."/>
            <person name="Sun C."/>
            <person name="Waterhouse R.M."/>
            <person name="Yan G."/>
            <person name="Tu Z.J."/>
            <person name="Fang X."/>
            <person name="James A.A."/>
        </authorList>
    </citation>
    <scope>NUCLEOTIDE SEQUENCE [LARGE SCALE GENOMIC DNA]</scope>
    <source>
        <strain evidence="10">Foshan</strain>
    </source>
</reference>
<feature type="compositionally biased region" description="Low complexity" evidence="7">
    <location>
        <begin position="161"/>
        <end position="171"/>
    </location>
</feature>
<keyword evidence="2" id="KW-0805">Transcription regulation</keyword>
<keyword evidence="5" id="KW-0539">Nucleus</keyword>
<dbReference type="Gene3D" id="4.10.280.10">
    <property type="entry name" value="Helix-loop-helix DNA-binding domain"/>
    <property type="match status" value="1"/>
</dbReference>
<accession>A0ABM1XZF8</accession>
<feature type="compositionally biased region" description="Pro residues" evidence="7">
    <location>
        <begin position="271"/>
        <end position="288"/>
    </location>
</feature>
<sequence length="1290" mass="133590">MYSDNRRSAFNCESGGDKDKCFPYSILSKHQQQQQQQQPQLHQHLPHYYPSQQPAPIGAQGFRNYSAPITPQVTHSPLTVQGASFYTNTMVTDVGICFSMSNVNLNSDYPPFLGHPSLSVLGKGYNDSTQPTHTIPPSIPKFRSASSSFKPRNVTPPNGLPRSSSHTPPSTSPYSIPYSPYYFAHPKIPVKIYNNRVAPYLPIPTNATSSASVAAAYGQQLNNYFNYPATPAVPTECKPITKHRKNASKTLMNTQYYGICMTQGGKGSPSYSPPTSVPPQQTPSPPNSESPINVDGDVSDSVPPLPEDDDDDADVDGDDRRFSYEVDDGDNEPQDFSLKTLSAQRIASRDLEECSSRRTSAPPKKKWIRQHMEDEPLVNGHSTAPPLVVISTNKCSQKQHHAAAAAAVSSLTIDLSVKSNGSSGIIGHRLSSTPPSSGCSSSSSTLTISPVDDSQSSLNLSGGSTSGYITSHSANSSSSLNLSSGSSPLPINGSVIAATSHGSNSSPLPHDLVIVGQSQHLGGIGGGQPHHGLTSTATLLNHIPAGGRRRTTSSNSNGSVGTREVHNKLEKNRRAHLKECFESLKKQLTLQPDEKKTSNLSILHAAIRHIQVLKRKEREYEHEMERLAKEKISSQNRILVLKRELSQWGDVDFSRLAPDTDAIPNSSSSATANSVQSDRDLLNDPPGIAPGRNGIRYSSSSSLSSVATTASIGNLPLHTTISPVLIAASSPSRASPPSSAVNRNSSSPAGGSMPMPLSLTTKGGVVMGSDTHNSSNSTPSPLKFGSASGLPNGLNLSATTTINGHSSNGGSNSSGGSNCSTPNSSTGGGSIVTNGIGGTPLPLIVNANNLGSLSQSQLLTPVTATILTTGNGTAIQTLPLNLNVASTISNGHHLSSSSSPSIVSTSNGLTSAGGPSGLQIIGTTANGTTIPASLISSTTGKELLNGTALTKNGFRTTEGNKIEIIATQSAAGSALDPPATKVMRLVNGNTLVGVTSIDKDKMMLSQVVPQGGLVMSPTIQLLTSQGLRVIQQAPNGLATIELSTAANVQSQSNQAQRTTGGNGLHSSATAHNNPSHLTATSQPSNQSSGSSSNHHNTHHLHHTQQPTHIQTMTGAQLHKLLISSSAGAGSGSNGSTVISTSSSAGYSNGGSPTATITPELARLPGGAELNILPAGTNGATALPLYRATTGPGGKLTFVNAISTAGGTGLTLKGTDSSTTGTGRTTALHVVTPGQLSGLTPVVVSRYDPEAGGHIIGPFTTSASAAAAAVGSSQTQSTQQLGKVGALVSRN</sequence>
<dbReference type="SUPFAM" id="SSF47459">
    <property type="entry name" value="HLH, helix-loop-helix DNA-binding domain"/>
    <property type="match status" value="1"/>
</dbReference>
<name>A0ABM1XZF8_AEDAL</name>
<evidence type="ECO:0000313" key="9">
    <source>
        <dbReference type="EnsemblMetazoa" id="AALFPA23_004290.P5158"/>
    </source>
</evidence>
<evidence type="ECO:0000256" key="1">
    <source>
        <dbReference type="ARBA" id="ARBA00004123"/>
    </source>
</evidence>
<evidence type="ECO:0000256" key="5">
    <source>
        <dbReference type="ARBA" id="ARBA00023242"/>
    </source>
</evidence>
<keyword evidence="4" id="KW-0804">Transcription</keyword>
<feature type="region of interest" description="Disordered" evidence="7">
    <location>
        <begin position="1049"/>
        <end position="1109"/>
    </location>
</feature>
<dbReference type="PANTHER" id="PTHR11969">
    <property type="entry name" value="MAX DIMERIZATION, MAD"/>
    <property type="match status" value="1"/>
</dbReference>
<feature type="compositionally biased region" description="Low complexity" evidence="7">
    <location>
        <begin position="1126"/>
        <end position="1146"/>
    </location>
</feature>
<evidence type="ECO:0000259" key="8">
    <source>
        <dbReference type="PROSITE" id="PS50888"/>
    </source>
</evidence>
<dbReference type="Proteomes" id="UP000069940">
    <property type="component" value="Unassembled WGS sequence"/>
</dbReference>
<feature type="compositionally biased region" description="Acidic residues" evidence="7">
    <location>
        <begin position="306"/>
        <end position="317"/>
    </location>
</feature>
<dbReference type="Pfam" id="PF00010">
    <property type="entry name" value="HLH"/>
    <property type="match status" value="1"/>
</dbReference>
<protein>
    <recommendedName>
        <fullName evidence="8">BHLH domain-containing protein</fullName>
    </recommendedName>
</protein>
<keyword evidence="6" id="KW-0175">Coiled coil</keyword>
<feature type="region of interest" description="Disordered" evidence="7">
    <location>
        <begin position="426"/>
        <end position="459"/>
    </location>
</feature>
<dbReference type="PROSITE" id="PS50888">
    <property type="entry name" value="BHLH"/>
    <property type="match status" value="1"/>
</dbReference>
<feature type="compositionally biased region" description="Low complexity" evidence="7">
    <location>
        <begin position="431"/>
        <end position="459"/>
    </location>
</feature>
<dbReference type="InterPro" id="IPR011598">
    <property type="entry name" value="bHLH_dom"/>
</dbReference>
<feature type="coiled-coil region" evidence="6">
    <location>
        <begin position="610"/>
        <end position="644"/>
    </location>
</feature>
<feature type="compositionally biased region" description="Low complexity" evidence="7">
    <location>
        <begin position="729"/>
        <end position="758"/>
    </location>
</feature>
<comment type="subcellular location">
    <subcellularLocation>
        <location evidence="1">Nucleus</location>
    </subcellularLocation>
</comment>
<evidence type="ECO:0000256" key="3">
    <source>
        <dbReference type="ARBA" id="ARBA00023125"/>
    </source>
</evidence>
<evidence type="ECO:0000313" key="10">
    <source>
        <dbReference type="Proteomes" id="UP000069940"/>
    </source>
</evidence>
<feature type="compositionally biased region" description="Low complexity" evidence="7">
    <location>
        <begin position="799"/>
        <end position="825"/>
    </location>
</feature>
<dbReference type="SMART" id="SM00353">
    <property type="entry name" value="HLH"/>
    <property type="match status" value="1"/>
</dbReference>
<dbReference type="CDD" id="cd11402">
    <property type="entry name" value="bHLHzip_Mnt"/>
    <property type="match status" value="1"/>
</dbReference>
<evidence type="ECO:0000256" key="6">
    <source>
        <dbReference type="SAM" id="Coils"/>
    </source>
</evidence>
<keyword evidence="3" id="KW-0238">DNA-binding</keyword>
<dbReference type="GeneID" id="109429483"/>
<dbReference type="PANTHER" id="PTHR11969:SF99">
    <property type="entry name" value="MAX-BINDING PROTEIN MNT"/>
    <property type="match status" value="1"/>
</dbReference>
<feature type="compositionally biased region" description="Low complexity" evidence="7">
    <location>
        <begin position="665"/>
        <end position="674"/>
    </location>
</feature>
<feature type="region of interest" description="Disordered" evidence="7">
    <location>
        <begin position="1126"/>
        <end position="1158"/>
    </location>
</feature>
<evidence type="ECO:0000256" key="2">
    <source>
        <dbReference type="ARBA" id="ARBA00023015"/>
    </source>
</evidence>
<dbReference type="InterPro" id="IPR036638">
    <property type="entry name" value="HLH_DNA-bd_sf"/>
</dbReference>
<feature type="compositionally biased region" description="Low complexity" evidence="7">
    <location>
        <begin position="1080"/>
        <end position="1094"/>
    </location>
</feature>
<keyword evidence="10" id="KW-1185">Reference proteome</keyword>
<dbReference type="EnsemblMetazoa" id="AALFPA23_004290.R5158">
    <property type="protein sequence ID" value="AALFPA23_004290.P5158"/>
    <property type="gene ID" value="AALFPA23_004290"/>
</dbReference>